<organism evidence="7 8">
    <name type="scientific">Halosaccharopolyspora lacisalsi</name>
    <dbReference type="NCBI Taxonomy" id="1000566"/>
    <lineage>
        <taxon>Bacteria</taxon>
        <taxon>Bacillati</taxon>
        <taxon>Actinomycetota</taxon>
        <taxon>Actinomycetes</taxon>
        <taxon>Pseudonocardiales</taxon>
        <taxon>Pseudonocardiaceae</taxon>
        <taxon>Halosaccharopolyspora</taxon>
    </lineage>
</organism>
<evidence type="ECO:0000313" key="8">
    <source>
        <dbReference type="Proteomes" id="UP000569329"/>
    </source>
</evidence>
<dbReference type="InterPro" id="IPR050406">
    <property type="entry name" value="FGGY_Carb_Kinase"/>
</dbReference>
<dbReference type="EC" id="2.7.1.17" evidence="7"/>
<keyword evidence="4 7" id="KW-0418">Kinase</keyword>
<dbReference type="EC" id="2.7.1.27" evidence="7"/>
<feature type="domain" description="Carbohydrate kinase FGGY C-terminal" evidence="6">
    <location>
        <begin position="253"/>
        <end position="435"/>
    </location>
</feature>
<keyword evidence="3 7" id="KW-0808">Transferase</keyword>
<feature type="domain" description="Carbohydrate kinase FGGY N-terminal" evidence="5">
    <location>
        <begin position="1"/>
        <end position="242"/>
    </location>
</feature>
<dbReference type="RefSeq" id="WP_182545224.1">
    <property type="nucleotide sequence ID" value="NZ_JACGWZ010000004.1"/>
</dbReference>
<dbReference type="PANTHER" id="PTHR43095">
    <property type="entry name" value="SUGAR KINASE"/>
    <property type="match status" value="1"/>
</dbReference>
<dbReference type="PIRSF" id="PIRSF000538">
    <property type="entry name" value="GlpK"/>
    <property type="match status" value="1"/>
</dbReference>
<comment type="similarity">
    <text evidence="1">Belongs to the FGGY kinase family.</text>
</comment>
<dbReference type="Gene3D" id="3.30.420.40">
    <property type="match status" value="2"/>
</dbReference>
<keyword evidence="8" id="KW-1185">Reference proteome</keyword>
<keyword evidence="2" id="KW-0859">Xylose metabolism</keyword>
<dbReference type="InterPro" id="IPR043129">
    <property type="entry name" value="ATPase_NBD"/>
</dbReference>
<evidence type="ECO:0000313" key="7">
    <source>
        <dbReference type="EMBL" id="MBA8825992.1"/>
    </source>
</evidence>
<gene>
    <name evidence="7" type="ORF">FHX42_003358</name>
</gene>
<protein>
    <submittedName>
        <fullName evidence="7">Xylulokinase/erythritol kinase</fullName>
        <ecNumber evidence="7">2.7.1.17</ecNumber>
        <ecNumber evidence="7">2.7.1.27</ecNumber>
    </submittedName>
</protein>
<dbReference type="Pfam" id="PF02782">
    <property type="entry name" value="FGGY_C"/>
    <property type="match status" value="1"/>
</dbReference>
<evidence type="ECO:0000259" key="6">
    <source>
        <dbReference type="Pfam" id="PF02782"/>
    </source>
</evidence>
<dbReference type="EMBL" id="JACGWZ010000004">
    <property type="protein sequence ID" value="MBA8825992.1"/>
    <property type="molecule type" value="Genomic_DNA"/>
</dbReference>
<dbReference type="GO" id="GO:0042732">
    <property type="term" value="P:D-xylose metabolic process"/>
    <property type="evidence" value="ECO:0007669"/>
    <property type="project" value="UniProtKB-KW"/>
</dbReference>
<dbReference type="InterPro" id="IPR000577">
    <property type="entry name" value="Carb_kinase_FGGY"/>
</dbReference>
<keyword evidence="2" id="KW-0119">Carbohydrate metabolism</keyword>
<dbReference type="SUPFAM" id="SSF53067">
    <property type="entry name" value="Actin-like ATPase domain"/>
    <property type="match status" value="2"/>
</dbReference>
<proteinExistence type="inferred from homology"/>
<dbReference type="InterPro" id="IPR018484">
    <property type="entry name" value="FGGY_N"/>
</dbReference>
<dbReference type="GO" id="GO:0004856">
    <property type="term" value="F:D-xylulokinase activity"/>
    <property type="evidence" value="ECO:0007669"/>
    <property type="project" value="UniProtKB-EC"/>
</dbReference>
<dbReference type="Pfam" id="PF00370">
    <property type="entry name" value="FGGY_N"/>
    <property type="match status" value="1"/>
</dbReference>
<evidence type="ECO:0000259" key="5">
    <source>
        <dbReference type="Pfam" id="PF00370"/>
    </source>
</evidence>
<name>A0A839DVI9_9PSEU</name>
<evidence type="ECO:0000256" key="2">
    <source>
        <dbReference type="ARBA" id="ARBA00022629"/>
    </source>
</evidence>
<evidence type="ECO:0000256" key="1">
    <source>
        <dbReference type="ARBA" id="ARBA00009156"/>
    </source>
</evidence>
<dbReference type="InterPro" id="IPR018485">
    <property type="entry name" value="FGGY_C"/>
</dbReference>
<accession>A0A839DVI9</accession>
<dbReference type="GO" id="GO:0047878">
    <property type="term" value="F:erythritol kinase activity"/>
    <property type="evidence" value="ECO:0007669"/>
    <property type="project" value="UniProtKB-EC"/>
</dbReference>
<evidence type="ECO:0000256" key="3">
    <source>
        <dbReference type="ARBA" id="ARBA00022679"/>
    </source>
</evidence>
<reference evidence="7 8" key="1">
    <citation type="submission" date="2020-07" db="EMBL/GenBank/DDBJ databases">
        <title>Sequencing the genomes of 1000 actinobacteria strains.</title>
        <authorList>
            <person name="Klenk H.-P."/>
        </authorList>
    </citation>
    <scope>NUCLEOTIDE SEQUENCE [LARGE SCALE GENOMIC DNA]</scope>
    <source>
        <strain evidence="7 8">DSM 45975</strain>
    </source>
</reference>
<sequence>MIIAVDIGTSLTKAAVFDSEGHIHAEASECSRLVQYPDGCVEQDFDNVVDTVATVVRQVRAGTDRPIEALALTGQGDGLWLRDADARPVRPPISWLDGRAAPVVNRWRSDGTVREVHDRTGNGLFPGAQAPLLASLSETEPDSLRRAAVAGYCVDSLIHVLTGEITVDASDASVPFLDVNTRGYHEDAIRACGLGEHRRLLAKPAEPRQTFPLNGRGAELLGLPTGLPVTGGPFDLPACAVGGGLTEPGDGLLIVGTTLACQVMTSASVTNDHPEPSGMWLATPDENRHLRAMAAMVGTASLDWVLELVGASIPELESLLRESPPGANGVSGLPFLAPGGERAPFADPRAHGQLTGVRLGTKRSDVVRAVCESIAYAARHCFEAAGLSGRLVACGGGTRSGPWSQVFADVLGRSLFISDDPGMGVRGAAMTAAQALGGTVDPAQWAGSTHEVAPNPDYRDHYERGYERYHETLDAARSLWQRQD</sequence>
<comment type="caution">
    <text evidence="7">The sequence shown here is derived from an EMBL/GenBank/DDBJ whole genome shotgun (WGS) entry which is preliminary data.</text>
</comment>
<dbReference type="AlphaFoldDB" id="A0A839DVI9"/>
<evidence type="ECO:0000256" key="4">
    <source>
        <dbReference type="ARBA" id="ARBA00022777"/>
    </source>
</evidence>
<dbReference type="Proteomes" id="UP000569329">
    <property type="component" value="Unassembled WGS sequence"/>
</dbReference>
<dbReference type="PANTHER" id="PTHR43095:SF5">
    <property type="entry name" value="XYLULOSE KINASE"/>
    <property type="match status" value="1"/>
</dbReference>